<dbReference type="CDD" id="cd01359">
    <property type="entry name" value="Argininosuccinate_lyase"/>
    <property type="match status" value="1"/>
</dbReference>
<dbReference type="Proteomes" id="UP000712673">
    <property type="component" value="Unassembled WGS sequence"/>
</dbReference>
<comment type="caution">
    <text evidence="7">The sequence shown here is derived from an EMBL/GenBank/DDBJ whole genome shotgun (WGS) entry which is preliminary data.</text>
</comment>
<evidence type="ECO:0000259" key="6">
    <source>
        <dbReference type="Pfam" id="PF14698"/>
    </source>
</evidence>
<feature type="domain" description="Argininosuccinate lyase C-terminal" evidence="6">
    <location>
        <begin position="359"/>
        <end position="433"/>
    </location>
</feature>
<dbReference type="EMBL" id="VGLS01000515">
    <property type="protein sequence ID" value="MBM3225222.1"/>
    <property type="molecule type" value="Genomic_DNA"/>
</dbReference>
<reference evidence="7" key="1">
    <citation type="submission" date="2019-03" db="EMBL/GenBank/DDBJ databases">
        <title>Lake Tanganyika Metagenome-Assembled Genomes (MAGs).</title>
        <authorList>
            <person name="Tran P."/>
        </authorList>
    </citation>
    <scope>NUCLEOTIDE SEQUENCE</scope>
    <source>
        <strain evidence="7">K_DeepCast_65m_m2_066</strain>
    </source>
</reference>
<dbReference type="GO" id="GO:0005829">
    <property type="term" value="C:cytosol"/>
    <property type="evidence" value="ECO:0007669"/>
    <property type="project" value="TreeGrafter"/>
</dbReference>
<dbReference type="InterPro" id="IPR000362">
    <property type="entry name" value="Fumarate_lyase_fam"/>
</dbReference>
<dbReference type="PANTHER" id="PTHR43814:SF1">
    <property type="entry name" value="ARGININOSUCCINATE LYASE"/>
    <property type="match status" value="1"/>
</dbReference>
<dbReference type="PRINTS" id="PR00145">
    <property type="entry name" value="ARGSUCLYASE"/>
</dbReference>
<dbReference type="PRINTS" id="PR00149">
    <property type="entry name" value="FUMRATELYASE"/>
</dbReference>
<evidence type="ECO:0000256" key="2">
    <source>
        <dbReference type="ARBA" id="ARBA00004941"/>
    </source>
</evidence>
<dbReference type="InterPro" id="IPR022761">
    <property type="entry name" value="Fumarate_lyase_N"/>
</dbReference>
<keyword evidence="4" id="KW-0028">Amino-acid biosynthesis</keyword>
<keyword evidence="4" id="KW-0055">Arginine biosynthesis</keyword>
<dbReference type="Pfam" id="PF00206">
    <property type="entry name" value="Lyase_1"/>
    <property type="match status" value="1"/>
</dbReference>
<dbReference type="Gene3D" id="1.10.40.30">
    <property type="entry name" value="Fumarase/aspartase (C-terminal domain)"/>
    <property type="match status" value="1"/>
</dbReference>
<dbReference type="GO" id="GO:0004056">
    <property type="term" value="F:argininosuccinate lyase activity"/>
    <property type="evidence" value="ECO:0007669"/>
    <property type="project" value="UniProtKB-EC"/>
</dbReference>
<dbReference type="Gene3D" id="1.20.200.10">
    <property type="entry name" value="Fumarase/aspartase (Central domain)"/>
    <property type="match status" value="1"/>
</dbReference>
<dbReference type="SUPFAM" id="SSF48557">
    <property type="entry name" value="L-aspartase-like"/>
    <property type="match status" value="1"/>
</dbReference>
<dbReference type="Gene3D" id="1.10.275.10">
    <property type="entry name" value="Fumarase/aspartase (N-terminal domain)"/>
    <property type="match status" value="1"/>
</dbReference>
<proteinExistence type="predicted"/>
<feature type="domain" description="Fumarate lyase N-terminal" evidence="5">
    <location>
        <begin position="42"/>
        <end position="296"/>
    </location>
</feature>
<dbReference type="Pfam" id="PF14698">
    <property type="entry name" value="ASL_C2"/>
    <property type="match status" value="1"/>
</dbReference>
<gene>
    <name evidence="7" type="ORF">FJZ47_15670</name>
</gene>
<dbReference type="InterPro" id="IPR029419">
    <property type="entry name" value="Arg_succ_lyase_C"/>
</dbReference>
<evidence type="ECO:0000313" key="7">
    <source>
        <dbReference type="EMBL" id="MBM3225222.1"/>
    </source>
</evidence>
<comment type="pathway">
    <text evidence="2">Amino-acid biosynthesis; L-arginine biosynthesis; L-arginine from L-ornithine and carbamoyl phosphate: step 3/3.</text>
</comment>
<name>A0A938B1Q8_UNCTE</name>
<comment type="catalytic activity">
    <reaction evidence="1">
        <text>2-(N(omega)-L-arginino)succinate = fumarate + L-arginine</text>
        <dbReference type="Rhea" id="RHEA:24020"/>
        <dbReference type="ChEBI" id="CHEBI:29806"/>
        <dbReference type="ChEBI" id="CHEBI:32682"/>
        <dbReference type="ChEBI" id="CHEBI:57472"/>
        <dbReference type="EC" id="4.3.2.1"/>
    </reaction>
</comment>
<dbReference type="GO" id="GO:0042450">
    <property type="term" value="P:L-arginine biosynthetic process via ornithine"/>
    <property type="evidence" value="ECO:0007669"/>
    <property type="project" value="InterPro"/>
</dbReference>
<dbReference type="InterPro" id="IPR009049">
    <property type="entry name" value="Argininosuccinate_lyase"/>
</dbReference>
<evidence type="ECO:0000256" key="3">
    <source>
        <dbReference type="ARBA" id="ARBA00012338"/>
    </source>
</evidence>
<keyword evidence="7" id="KW-0456">Lyase</keyword>
<protein>
    <recommendedName>
        <fullName evidence="3">argininosuccinate lyase</fullName>
        <ecNumber evidence="3">4.3.2.1</ecNumber>
    </recommendedName>
</protein>
<accession>A0A938B1Q8</accession>
<sequence>MASNTPDAHSGVLDINAVFRSGGRAVAFLDLINQACLVMLEETGIVPREHAQRIAVGINTVRDAARAEAHTTGVPRHSADYLDYEPRLVAVVGPEASRLHSGRSRQDIASTIARMNLRDGLMQEIDALILARDKALALAARHVDTIIPAYTHGVQAQPTTFAHYVLALISALTRTTQRLREAYARVNRNPLGTAALSTSSFALDRQRLAALLGFDGLLENAYDANHLAPVDSALEVASGLAIAAVQIGQFAQDVHTPYTAPQPWLLLGAGELTGVSSIMPQKRNPAALEQLRAQASLMLGEMQTVFLLAHNNRTGMFDYRMYDPVPCGRPLQVLQLLQSVLDGLVVNKERALAEVHADYSTTTEIADALMQRADVPFRVGHHFASQLTDYGRGQGLPLHDIPYAEAQRLYYTLTQHTLPLSAEAFREVISPAYLVFGRAGIGGSQLAEVQRMLTHEHAEVEADRAWLRARHQHLAQAQAELEAAFLRLART</sequence>
<evidence type="ECO:0000256" key="4">
    <source>
        <dbReference type="ARBA" id="ARBA00022571"/>
    </source>
</evidence>
<dbReference type="EC" id="4.3.2.1" evidence="3"/>
<dbReference type="AlphaFoldDB" id="A0A938B1Q8"/>
<dbReference type="PANTHER" id="PTHR43814">
    <property type="entry name" value="ARGININOSUCCINATE LYASE"/>
    <property type="match status" value="1"/>
</dbReference>
<organism evidence="7 8">
    <name type="scientific">Tectimicrobiota bacterium</name>
    <dbReference type="NCBI Taxonomy" id="2528274"/>
    <lineage>
        <taxon>Bacteria</taxon>
        <taxon>Pseudomonadati</taxon>
        <taxon>Nitrospinota/Tectimicrobiota group</taxon>
        <taxon>Candidatus Tectimicrobiota</taxon>
    </lineage>
</organism>
<evidence type="ECO:0000256" key="1">
    <source>
        <dbReference type="ARBA" id="ARBA00000985"/>
    </source>
</evidence>
<evidence type="ECO:0000259" key="5">
    <source>
        <dbReference type="Pfam" id="PF00206"/>
    </source>
</evidence>
<evidence type="ECO:0000313" key="8">
    <source>
        <dbReference type="Proteomes" id="UP000712673"/>
    </source>
</evidence>
<dbReference type="InterPro" id="IPR024083">
    <property type="entry name" value="Fumarase/histidase_N"/>
</dbReference>
<dbReference type="InterPro" id="IPR008948">
    <property type="entry name" value="L-Aspartase-like"/>
</dbReference>